<dbReference type="AlphaFoldDB" id="A0A448XQD3"/>
<evidence type="ECO:0000313" key="1">
    <source>
        <dbReference type="EMBL" id="VEL42276.1"/>
    </source>
</evidence>
<evidence type="ECO:0000313" key="2">
    <source>
        <dbReference type="Proteomes" id="UP000784294"/>
    </source>
</evidence>
<sequence>MFAVAISPLLSMWTFKADTVAVAVALHSRHVSLAQSVAALSTCTASTSSTSKTPTRHQFTFFPSILINAVSRMAHSSARGSLSLPGEKGNPPKTFEGLSLLRSPRRATPTSPMSFGPARRCIYFCVAVYQFRHVCTFVFCNVSQKALFTSTLDWHFHLACFIILSPPPANLEPRPHGAYKRFQPHCIHRQVRLSRQKSTLCLN</sequence>
<accession>A0A448XQD3</accession>
<proteinExistence type="predicted"/>
<dbReference type="Proteomes" id="UP000784294">
    <property type="component" value="Unassembled WGS sequence"/>
</dbReference>
<keyword evidence="2" id="KW-1185">Reference proteome</keyword>
<dbReference type="EMBL" id="CAAALY010273548">
    <property type="protein sequence ID" value="VEL42276.1"/>
    <property type="molecule type" value="Genomic_DNA"/>
</dbReference>
<name>A0A448XQD3_9PLAT</name>
<gene>
    <name evidence="1" type="ORF">PXEA_LOCUS35716</name>
</gene>
<protein>
    <submittedName>
        <fullName evidence="1">Uncharacterized protein</fullName>
    </submittedName>
</protein>
<organism evidence="1 2">
    <name type="scientific">Protopolystoma xenopodis</name>
    <dbReference type="NCBI Taxonomy" id="117903"/>
    <lineage>
        <taxon>Eukaryota</taxon>
        <taxon>Metazoa</taxon>
        <taxon>Spiralia</taxon>
        <taxon>Lophotrochozoa</taxon>
        <taxon>Platyhelminthes</taxon>
        <taxon>Monogenea</taxon>
        <taxon>Polyopisthocotylea</taxon>
        <taxon>Polystomatidea</taxon>
        <taxon>Polystomatidae</taxon>
        <taxon>Protopolystoma</taxon>
    </lineage>
</organism>
<reference evidence="1" key="1">
    <citation type="submission" date="2018-11" db="EMBL/GenBank/DDBJ databases">
        <authorList>
            <consortium name="Pathogen Informatics"/>
        </authorList>
    </citation>
    <scope>NUCLEOTIDE SEQUENCE</scope>
</reference>
<comment type="caution">
    <text evidence="1">The sequence shown here is derived from an EMBL/GenBank/DDBJ whole genome shotgun (WGS) entry which is preliminary data.</text>
</comment>